<dbReference type="EMBL" id="VDUZ01000014">
    <property type="protein sequence ID" value="TXL75345.1"/>
    <property type="molecule type" value="Genomic_DNA"/>
</dbReference>
<dbReference type="SUPFAM" id="SSF51556">
    <property type="entry name" value="Metallo-dependent hydrolases"/>
    <property type="match status" value="1"/>
</dbReference>
<protein>
    <submittedName>
        <fullName evidence="2">Amidohydrolase family protein</fullName>
    </submittedName>
</protein>
<dbReference type="GO" id="GO:0005829">
    <property type="term" value="C:cytosol"/>
    <property type="evidence" value="ECO:0007669"/>
    <property type="project" value="TreeGrafter"/>
</dbReference>
<name>A0A5C8PM64_9HYPH</name>
<feature type="domain" description="Amidohydrolase 3" evidence="1">
    <location>
        <begin position="339"/>
        <end position="536"/>
    </location>
</feature>
<gene>
    <name evidence="2" type="ORF">FHP25_13960</name>
</gene>
<evidence type="ECO:0000313" key="2">
    <source>
        <dbReference type="EMBL" id="TXL75345.1"/>
    </source>
</evidence>
<dbReference type="Proteomes" id="UP000321638">
    <property type="component" value="Unassembled WGS sequence"/>
</dbReference>
<comment type="caution">
    <text evidence="2">The sequence shown here is derived from an EMBL/GenBank/DDBJ whole genome shotgun (WGS) entry which is preliminary data.</text>
</comment>
<dbReference type="GO" id="GO:0016812">
    <property type="term" value="F:hydrolase activity, acting on carbon-nitrogen (but not peptide) bonds, in cyclic amides"/>
    <property type="evidence" value="ECO:0007669"/>
    <property type="project" value="TreeGrafter"/>
</dbReference>
<dbReference type="InterPro" id="IPR032466">
    <property type="entry name" value="Metal_Hydrolase"/>
</dbReference>
<keyword evidence="2" id="KW-0378">Hydrolase</keyword>
<evidence type="ECO:0000313" key="3">
    <source>
        <dbReference type="Proteomes" id="UP000321638"/>
    </source>
</evidence>
<dbReference type="InterPro" id="IPR050378">
    <property type="entry name" value="Metallo-dep_Hydrolases_sf"/>
</dbReference>
<keyword evidence="3" id="KW-1185">Reference proteome</keyword>
<evidence type="ECO:0000259" key="1">
    <source>
        <dbReference type="Pfam" id="PF07969"/>
    </source>
</evidence>
<dbReference type="InterPro" id="IPR013108">
    <property type="entry name" value="Amidohydro_3"/>
</dbReference>
<dbReference type="Gene3D" id="3.20.20.140">
    <property type="entry name" value="Metal-dependent hydrolases"/>
    <property type="match status" value="2"/>
</dbReference>
<dbReference type="PANTHER" id="PTHR11647:SF1">
    <property type="entry name" value="COLLAPSIN RESPONSE MEDIATOR PROTEIN"/>
    <property type="match status" value="1"/>
</dbReference>
<reference evidence="2 3" key="1">
    <citation type="submission" date="2019-06" db="EMBL/GenBank/DDBJ databases">
        <title>New taxonomy in bacterial strain CC-CFT640, isolated from vineyard.</title>
        <authorList>
            <person name="Lin S.-Y."/>
            <person name="Tsai C.-F."/>
            <person name="Young C.-C."/>
        </authorList>
    </citation>
    <scope>NUCLEOTIDE SEQUENCE [LARGE SCALE GENOMIC DNA]</scope>
    <source>
        <strain evidence="2 3">CC-CFT640</strain>
    </source>
</reference>
<sequence>MEFDLKITGGTVIDGTGNPRYAGDIGIRGGRIVAIGEGLGTARETLDAAGKVVAPGFVDIHTHYDAQIMWDRMLTISPWHGVTTVVLGNCGFGIAPTRKAHRPLIVRTLEKVEGMSVAALESGLGEDWGFETFPEYLDRIEARGVAINVGVLLGHTPLRLYVMGETATERPAEADEIARMRALVKEALQCGALGFATSKLPGHVGFEGRPVPSRAAPFDELRELVGVIPEVGHGMIQTTLGPWLLLDQIEQLARETGARISWTALLAGSAFGKSSHQEQLARSRDMLQRGLPVFPQVSPRPLNFEFQFREPLILEGMSLFKPVSAADFEGKRRIYQDPAFRAAFRDRFDNAWPALAQAFNMIVIAECAADRSVEEQRLVDVAAARGVHPVDLALDLALATDLEARFRMPVANHDESEVAGLLLDPGMVLGLSDAGAHASQLCDACQATYLLGHWVREKQALSLETAIRMLTSRPADVFGIRDRGRLAKGMAADIVVFDPDTVGAGPLKRVRDLPGDAERLVSEAEGVDAVVVNGVVLRRAGRDVIDAHQPLPGRLLRHGRAA</sequence>
<dbReference type="OrthoDB" id="9766983at2"/>
<dbReference type="SUPFAM" id="SSF51338">
    <property type="entry name" value="Composite domain of metallo-dependent hydrolases"/>
    <property type="match status" value="1"/>
</dbReference>
<dbReference type="Pfam" id="PF07969">
    <property type="entry name" value="Amidohydro_3"/>
    <property type="match status" value="2"/>
</dbReference>
<dbReference type="InterPro" id="IPR011059">
    <property type="entry name" value="Metal-dep_hydrolase_composite"/>
</dbReference>
<accession>A0A5C8PM64</accession>
<organism evidence="2 3">
    <name type="scientific">Vineibacter terrae</name>
    <dbReference type="NCBI Taxonomy" id="2586908"/>
    <lineage>
        <taxon>Bacteria</taxon>
        <taxon>Pseudomonadati</taxon>
        <taxon>Pseudomonadota</taxon>
        <taxon>Alphaproteobacteria</taxon>
        <taxon>Hyphomicrobiales</taxon>
        <taxon>Vineibacter</taxon>
    </lineage>
</organism>
<dbReference type="RefSeq" id="WP_147847560.1">
    <property type="nucleotide sequence ID" value="NZ_VDUZ01000014.1"/>
</dbReference>
<proteinExistence type="predicted"/>
<dbReference type="AlphaFoldDB" id="A0A5C8PM64"/>
<feature type="domain" description="Amidohydrolase 3" evidence="1">
    <location>
        <begin position="44"/>
        <end position="204"/>
    </location>
</feature>
<dbReference type="PANTHER" id="PTHR11647">
    <property type="entry name" value="HYDRANTOINASE/DIHYDROPYRIMIDINASE FAMILY MEMBER"/>
    <property type="match status" value="1"/>
</dbReference>